<comment type="caution">
    <text evidence="1">The sequence shown here is derived from an EMBL/GenBank/DDBJ whole genome shotgun (WGS) entry which is preliminary data.</text>
</comment>
<dbReference type="EMBL" id="QTKU01000001">
    <property type="protein sequence ID" value="MBS8259729.1"/>
    <property type="molecule type" value="Genomic_DNA"/>
</dbReference>
<dbReference type="InterPro" id="IPR037026">
    <property type="entry name" value="Vgr_OB-fold_dom_sf"/>
</dbReference>
<gene>
    <name evidence="1" type="ORF">DYI23_05810</name>
</gene>
<accession>A0A944CC32</accession>
<protein>
    <submittedName>
        <fullName evidence="1">Baseplate assembly protein</fullName>
    </submittedName>
</protein>
<organism evidence="1 2">
    <name type="scientific">Roseibium polysiphoniae</name>
    <dbReference type="NCBI Taxonomy" id="2571221"/>
    <lineage>
        <taxon>Bacteria</taxon>
        <taxon>Pseudomonadati</taxon>
        <taxon>Pseudomonadota</taxon>
        <taxon>Alphaproteobacteria</taxon>
        <taxon>Hyphomicrobiales</taxon>
        <taxon>Stappiaceae</taxon>
        <taxon>Roseibium</taxon>
    </lineage>
</organism>
<reference evidence="1" key="2">
    <citation type="journal article" date="2021" name="Microorganisms">
        <title>Bacterial Dimethylsulfoniopropionate Biosynthesis in the East China Sea.</title>
        <authorList>
            <person name="Liu J."/>
            <person name="Zhang Y."/>
            <person name="Liu J."/>
            <person name="Zhong H."/>
            <person name="Williams B.T."/>
            <person name="Zheng Y."/>
            <person name="Curson A.R.J."/>
            <person name="Sun C."/>
            <person name="Sun H."/>
            <person name="Song D."/>
            <person name="Wagner Mackenzie B."/>
            <person name="Bermejo Martinez A."/>
            <person name="Todd J.D."/>
            <person name="Zhang X.H."/>
        </authorList>
    </citation>
    <scope>NUCLEOTIDE SEQUENCE</scope>
    <source>
        <strain evidence="1">AESS21</strain>
    </source>
</reference>
<name>A0A944CC32_9HYPH</name>
<dbReference type="AlphaFoldDB" id="A0A944CC32"/>
<dbReference type="Proteomes" id="UP000705379">
    <property type="component" value="Unassembled WGS sequence"/>
</dbReference>
<reference evidence="1" key="1">
    <citation type="submission" date="2018-08" db="EMBL/GenBank/DDBJ databases">
        <authorList>
            <person name="Jin W."/>
            <person name="Wang H."/>
            <person name="Yang Y."/>
            <person name="Li M."/>
            <person name="Liu J."/>
        </authorList>
    </citation>
    <scope>NUCLEOTIDE SEQUENCE</scope>
    <source>
        <strain evidence="1">AESS21</strain>
    </source>
</reference>
<proteinExistence type="predicted"/>
<dbReference type="RefSeq" id="WP_213215292.1">
    <property type="nucleotide sequence ID" value="NZ_QTKU01000001.1"/>
</dbReference>
<evidence type="ECO:0000313" key="1">
    <source>
        <dbReference type="EMBL" id="MBS8259729.1"/>
    </source>
</evidence>
<dbReference type="Gene3D" id="2.40.50.230">
    <property type="entry name" value="Gp5 N-terminal domain"/>
    <property type="match status" value="1"/>
</dbReference>
<evidence type="ECO:0000313" key="2">
    <source>
        <dbReference type="Proteomes" id="UP000705379"/>
    </source>
</evidence>
<sequence length="176" mass="18939">MHEIIVGMKLDFEMLKTSMGNALRVGPIAEVDPQKGYRIKLAEGDDGPVLSPWYPHPESGGQTRSWVPLTKGQVVGVMHPHGDQRQGVMFRAGFSGQTQPPSEDLAANILKAFGITLTMKDGKVTLEGDFEVKGNVRLIGNVDFEVGHVLHNGTNVGDTHVHSGVVPGAADTKEPH</sequence>